<proteinExistence type="predicted"/>
<evidence type="ECO:0000313" key="6">
    <source>
        <dbReference type="EMBL" id="CAF4117306.1"/>
    </source>
</evidence>
<dbReference type="Proteomes" id="UP000663870">
    <property type="component" value="Unassembled WGS sequence"/>
</dbReference>
<dbReference type="Proteomes" id="UP000663823">
    <property type="component" value="Unassembled WGS sequence"/>
</dbReference>
<organism evidence="1 8">
    <name type="scientific">Rotaria sordida</name>
    <dbReference type="NCBI Taxonomy" id="392033"/>
    <lineage>
        <taxon>Eukaryota</taxon>
        <taxon>Metazoa</taxon>
        <taxon>Spiralia</taxon>
        <taxon>Gnathifera</taxon>
        <taxon>Rotifera</taxon>
        <taxon>Eurotatoria</taxon>
        <taxon>Bdelloidea</taxon>
        <taxon>Philodinida</taxon>
        <taxon>Philodinidae</taxon>
        <taxon>Rotaria</taxon>
    </lineage>
</organism>
<keyword evidence="7" id="KW-1185">Reference proteome</keyword>
<protein>
    <submittedName>
        <fullName evidence="1">Uncharacterized protein</fullName>
    </submittedName>
</protein>
<dbReference type="EMBL" id="CAJNOH010000403">
    <property type="protein sequence ID" value="CAF1029411.1"/>
    <property type="molecule type" value="Genomic_DNA"/>
</dbReference>
<evidence type="ECO:0000313" key="1">
    <source>
        <dbReference type="EMBL" id="CAF0843946.1"/>
    </source>
</evidence>
<comment type="caution">
    <text evidence="1">The sequence shown here is derived from an EMBL/GenBank/DDBJ whole genome shotgun (WGS) entry which is preliminary data.</text>
</comment>
<evidence type="ECO:0000313" key="2">
    <source>
        <dbReference type="EMBL" id="CAF0911309.1"/>
    </source>
</evidence>
<dbReference type="Proteomes" id="UP000663874">
    <property type="component" value="Unassembled WGS sequence"/>
</dbReference>
<evidence type="ECO:0000313" key="5">
    <source>
        <dbReference type="EMBL" id="CAF3832472.1"/>
    </source>
</evidence>
<dbReference type="EMBL" id="CAJNOO010000179">
    <property type="protein sequence ID" value="CAF0843946.1"/>
    <property type="molecule type" value="Genomic_DNA"/>
</dbReference>
<dbReference type="EMBL" id="CAJNOL010000668">
    <property type="protein sequence ID" value="CAF1159283.1"/>
    <property type="molecule type" value="Genomic_DNA"/>
</dbReference>
<dbReference type="OrthoDB" id="10021309at2759"/>
<accession>A0A813VRC1</accession>
<dbReference type="EMBL" id="CAJOBE010002601">
    <property type="protein sequence ID" value="CAF3832472.1"/>
    <property type="molecule type" value="Genomic_DNA"/>
</dbReference>
<reference evidence="1" key="1">
    <citation type="submission" date="2021-02" db="EMBL/GenBank/DDBJ databases">
        <authorList>
            <person name="Nowell W R."/>
        </authorList>
    </citation>
    <scope>NUCLEOTIDE SEQUENCE</scope>
</reference>
<name>A0A813VRC1_9BILA</name>
<dbReference type="Proteomes" id="UP000663889">
    <property type="component" value="Unassembled WGS sequence"/>
</dbReference>
<evidence type="ECO:0000313" key="3">
    <source>
        <dbReference type="EMBL" id="CAF1029411.1"/>
    </source>
</evidence>
<dbReference type="Proteomes" id="UP000663854">
    <property type="component" value="Unassembled WGS sequence"/>
</dbReference>
<evidence type="ECO:0000313" key="4">
    <source>
        <dbReference type="EMBL" id="CAF1159283.1"/>
    </source>
</evidence>
<evidence type="ECO:0000313" key="7">
    <source>
        <dbReference type="Proteomes" id="UP000663870"/>
    </source>
</evidence>
<sequence>MNFLIFDKKLSSSKLIDTILADFRHVTLITCNEASLTIPSSSSQLLLVKQVDISDANQAIQSLSKHENDPFDAILIFNPSLYSNFHNILETIKRLKPQPPHLFLFFIDQQHQFDENTNKRLKEISKFISWTIVICNEINSSATTKYQVQTKSDPNNQQPIAPTAVFDFVCDVIKTKKYLHETIYIY</sequence>
<dbReference type="EMBL" id="CAJNOU010000198">
    <property type="protein sequence ID" value="CAF0911309.1"/>
    <property type="molecule type" value="Genomic_DNA"/>
</dbReference>
<dbReference type="EMBL" id="CAJOAX010012710">
    <property type="protein sequence ID" value="CAF4117306.1"/>
    <property type="molecule type" value="Genomic_DNA"/>
</dbReference>
<dbReference type="AlphaFoldDB" id="A0A813VRC1"/>
<gene>
    <name evidence="5" type="ORF">FNK824_LOCUS16838</name>
    <name evidence="4" type="ORF">JXQ802_LOCUS22166</name>
    <name evidence="6" type="ORF">OTI717_LOCUS34748</name>
    <name evidence="3" type="ORF">PYM288_LOCUS16054</name>
    <name evidence="1" type="ORF">RFH988_LOCUS6096</name>
    <name evidence="2" type="ORF">SEV965_LOCUS6157</name>
</gene>
<dbReference type="Proteomes" id="UP000663882">
    <property type="component" value="Unassembled WGS sequence"/>
</dbReference>
<evidence type="ECO:0000313" key="8">
    <source>
        <dbReference type="Proteomes" id="UP000663882"/>
    </source>
</evidence>